<dbReference type="GO" id="GO:0005634">
    <property type="term" value="C:nucleus"/>
    <property type="evidence" value="ECO:0007669"/>
    <property type="project" value="TreeGrafter"/>
</dbReference>
<dbReference type="InterPro" id="IPR001012">
    <property type="entry name" value="UBX_dom"/>
</dbReference>
<feature type="region of interest" description="Disordered" evidence="1">
    <location>
        <begin position="479"/>
        <end position="520"/>
    </location>
</feature>
<evidence type="ECO:0000313" key="4">
    <source>
        <dbReference type="Proteomes" id="UP000664534"/>
    </source>
</evidence>
<dbReference type="GO" id="GO:0006886">
    <property type="term" value="P:intracellular protein transport"/>
    <property type="evidence" value="ECO:0007669"/>
    <property type="project" value="TreeGrafter"/>
</dbReference>
<proteinExistence type="predicted"/>
<protein>
    <submittedName>
        <fullName evidence="3">Tether containing UBX domain for GLUT4</fullName>
    </submittedName>
</protein>
<sequence length="520" mass="55997">MASHVVVLDSSARRAVIKTTPAKHLADVLQEACTKLGLDASRHGLKNNNKTLDLSQPIRLSGLSSGAKLQVVVLSRSPSVVSVALQLPDSDSGASNRLTDKFPSTTTLWLLLRHFESGSQGSKPSRNFTARGTPQMETGGRGPGRLFYETPVIQVMGRELASFTDLQKSLAQLGFNSGSVLLRLSFRRTESPFEETVAEIDKFFKSTEDEQTEGIYSASAAKVESDPSASEPPPSPKDSQRRSSPEPSSPSQMEAPSQQSAALSGSSQSPQDTEAQILPGTSAPLSDALSTSDQAIMGPAKRPISVFAPSSTSTPAASRQAFNEKDYEPSIAHAKLHQARLATSSVNKRLPTDAELAAQAESQAKKNADAKDVEIKVRFPDQMQVISTFSNLDTSNTLYDFVKGLMEKESEPFSLNFSSGQGPRSVPKEGNVRLIGDLGMVGRVLVNVLWEAGASSEVRGGSVLKPEFQNKAKEIQVKEVEGTETEEDLAETVEGKGKQKDDSRERKAGMPRWLKLPGKK</sequence>
<dbReference type="AlphaFoldDB" id="A0A8H3IJF5"/>
<feature type="domain" description="UBX" evidence="2">
    <location>
        <begin position="368"/>
        <end position="448"/>
    </location>
</feature>
<dbReference type="Pfam" id="PF00789">
    <property type="entry name" value="UBX"/>
    <property type="match status" value="1"/>
</dbReference>
<evidence type="ECO:0000313" key="3">
    <source>
        <dbReference type="EMBL" id="CAF9915879.1"/>
    </source>
</evidence>
<comment type="caution">
    <text evidence="3">The sequence shown here is derived from an EMBL/GenBank/DDBJ whole genome shotgun (WGS) entry which is preliminary data.</text>
</comment>
<feature type="compositionally biased region" description="Low complexity" evidence="1">
    <location>
        <begin position="245"/>
        <end position="271"/>
    </location>
</feature>
<feature type="compositionally biased region" description="Polar residues" evidence="1">
    <location>
        <begin position="120"/>
        <end position="136"/>
    </location>
</feature>
<dbReference type="CDD" id="cd01767">
    <property type="entry name" value="UBX"/>
    <property type="match status" value="1"/>
</dbReference>
<accession>A0A8H3IJF5</accession>
<organism evidence="3 4">
    <name type="scientific">Imshaugia aleurites</name>
    <dbReference type="NCBI Taxonomy" id="172621"/>
    <lineage>
        <taxon>Eukaryota</taxon>
        <taxon>Fungi</taxon>
        <taxon>Dikarya</taxon>
        <taxon>Ascomycota</taxon>
        <taxon>Pezizomycotina</taxon>
        <taxon>Lecanoromycetes</taxon>
        <taxon>OSLEUM clade</taxon>
        <taxon>Lecanoromycetidae</taxon>
        <taxon>Lecanorales</taxon>
        <taxon>Lecanorineae</taxon>
        <taxon>Parmeliaceae</taxon>
        <taxon>Imshaugia</taxon>
    </lineage>
</organism>
<dbReference type="Proteomes" id="UP000664534">
    <property type="component" value="Unassembled WGS sequence"/>
</dbReference>
<dbReference type="Gene3D" id="3.10.20.90">
    <property type="entry name" value="Phosphatidylinositol 3-kinase Catalytic Subunit, Chain A, domain 1"/>
    <property type="match status" value="1"/>
</dbReference>
<dbReference type="GO" id="GO:0005737">
    <property type="term" value="C:cytoplasm"/>
    <property type="evidence" value="ECO:0007669"/>
    <property type="project" value="TreeGrafter"/>
</dbReference>
<feature type="compositionally biased region" description="Basic and acidic residues" evidence="1">
    <location>
        <begin position="493"/>
        <end position="508"/>
    </location>
</feature>
<dbReference type="InterPro" id="IPR029071">
    <property type="entry name" value="Ubiquitin-like_domsf"/>
</dbReference>
<feature type="region of interest" description="Disordered" evidence="1">
    <location>
        <begin position="219"/>
        <end position="288"/>
    </location>
</feature>
<dbReference type="PANTHER" id="PTHR46467">
    <property type="entry name" value="TETHER CONTAINING UBX DOMAIN FOR GLUT4"/>
    <property type="match status" value="1"/>
</dbReference>
<dbReference type="InterPro" id="IPR021569">
    <property type="entry name" value="TUG-UBL1"/>
</dbReference>
<name>A0A8H3IJF5_9LECA</name>
<dbReference type="CDD" id="cd16105">
    <property type="entry name" value="Ubl_ASPSCR1_like"/>
    <property type="match status" value="1"/>
</dbReference>
<dbReference type="GO" id="GO:0012506">
    <property type="term" value="C:vesicle membrane"/>
    <property type="evidence" value="ECO:0007669"/>
    <property type="project" value="TreeGrafter"/>
</dbReference>
<dbReference type="Pfam" id="PF11470">
    <property type="entry name" value="TUG-UBL1"/>
    <property type="match status" value="1"/>
</dbReference>
<dbReference type="OrthoDB" id="440781at2759"/>
<dbReference type="EMBL" id="CAJPDT010000015">
    <property type="protein sequence ID" value="CAF9915879.1"/>
    <property type="molecule type" value="Genomic_DNA"/>
</dbReference>
<gene>
    <name evidence="3" type="primary">ASPSCR1</name>
    <name evidence="3" type="ORF">IMSHALPRED_002727</name>
</gene>
<reference evidence="3" key="1">
    <citation type="submission" date="2021-03" db="EMBL/GenBank/DDBJ databases">
        <authorList>
            <person name="Tagirdzhanova G."/>
        </authorList>
    </citation>
    <scope>NUCLEOTIDE SEQUENCE</scope>
</reference>
<dbReference type="PANTHER" id="PTHR46467:SF1">
    <property type="entry name" value="TETHER CONTAINING UBX DOMAIN FOR GLUT4"/>
    <property type="match status" value="1"/>
</dbReference>
<dbReference type="InterPro" id="IPR059238">
    <property type="entry name" value="UBX1_UBXN9"/>
</dbReference>
<dbReference type="CDD" id="cd17075">
    <property type="entry name" value="UBX1_UBXN9"/>
    <property type="match status" value="1"/>
</dbReference>
<feature type="compositionally biased region" description="Acidic residues" evidence="1">
    <location>
        <begin position="482"/>
        <end position="491"/>
    </location>
</feature>
<evidence type="ECO:0000259" key="2">
    <source>
        <dbReference type="PROSITE" id="PS50033"/>
    </source>
</evidence>
<dbReference type="SUPFAM" id="SSF54236">
    <property type="entry name" value="Ubiquitin-like"/>
    <property type="match status" value="2"/>
</dbReference>
<feature type="region of interest" description="Disordered" evidence="1">
    <location>
        <begin position="120"/>
        <end position="145"/>
    </location>
</feature>
<evidence type="ECO:0000256" key="1">
    <source>
        <dbReference type="SAM" id="MobiDB-lite"/>
    </source>
</evidence>
<dbReference type="PROSITE" id="PS50033">
    <property type="entry name" value="UBX"/>
    <property type="match status" value="1"/>
</dbReference>
<keyword evidence="4" id="KW-1185">Reference proteome</keyword>